<dbReference type="AlphaFoldDB" id="A0A8K0CIA1"/>
<dbReference type="InterPro" id="IPR005312">
    <property type="entry name" value="DUF1759"/>
</dbReference>
<evidence type="ECO:0000313" key="2">
    <source>
        <dbReference type="Proteomes" id="UP000801492"/>
    </source>
</evidence>
<name>A0A8K0CIA1_IGNLU</name>
<comment type="caution">
    <text evidence="1">The sequence shown here is derived from an EMBL/GenBank/DDBJ whole genome shotgun (WGS) entry which is preliminary data.</text>
</comment>
<dbReference type="Proteomes" id="UP000801492">
    <property type="component" value="Unassembled WGS sequence"/>
</dbReference>
<dbReference type="Pfam" id="PF03564">
    <property type="entry name" value="DUF1759"/>
    <property type="match status" value="1"/>
</dbReference>
<feature type="non-terminal residue" evidence="1">
    <location>
        <position position="182"/>
    </location>
</feature>
<dbReference type="EMBL" id="VTPC01086421">
    <property type="protein sequence ID" value="KAF2886789.1"/>
    <property type="molecule type" value="Genomic_DNA"/>
</dbReference>
<sequence length="182" mass="20703">MAETDTNLLVTKRGQLTGQLTRFKTYLDNFNTSKSIIELTKRLEKIELIWGEFDACQSQIEMISNDATQVEHRTAFEDSYFDNVARAEQYIANSRPQNSSSETTSSNSIILNHSNALNNVKLPTLKLIEFNGTYTEFTQFIDSFNALVHNNPTLSNIQRFFYLKSCLKGEPLQVVSSLDVTD</sequence>
<organism evidence="1 2">
    <name type="scientific">Ignelater luminosus</name>
    <name type="common">Cucubano</name>
    <name type="synonym">Pyrophorus luminosus</name>
    <dbReference type="NCBI Taxonomy" id="2038154"/>
    <lineage>
        <taxon>Eukaryota</taxon>
        <taxon>Metazoa</taxon>
        <taxon>Ecdysozoa</taxon>
        <taxon>Arthropoda</taxon>
        <taxon>Hexapoda</taxon>
        <taxon>Insecta</taxon>
        <taxon>Pterygota</taxon>
        <taxon>Neoptera</taxon>
        <taxon>Endopterygota</taxon>
        <taxon>Coleoptera</taxon>
        <taxon>Polyphaga</taxon>
        <taxon>Elateriformia</taxon>
        <taxon>Elateroidea</taxon>
        <taxon>Elateridae</taxon>
        <taxon>Agrypninae</taxon>
        <taxon>Pyrophorini</taxon>
        <taxon>Ignelater</taxon>
    </lineage>
</organism>
<protein>
    <submittedName>
        <fullName evidence="1">Uncharacterized protein</fullName>
    </submittedName>
</protein>
<reference evidence="1" key="1">
    <citation type="submission" date="2019-08" db="EMBL/GenBank/DDBJ databases">
        <title>The genome of the North American firefly Photinus pyralis.</title>
        <authorList>
            <consortium name="Photinus pyralis genome working group"/>
            <person name="Fallon T.R."/>
            <person name="Sander Lower S.E."/>
            <person name="Weng J.-K."/>
        </authorList>
    </citation>
    <scope>NUCLEOTIDE SEQUENCE</scope>
    <source>
        <strain evidence="1">TRF0915ILg1</strain>
        <tissue evidence="1">Whole body</tissue>
    </source>
</reference>
<dbReference type="PANTHER" id="PTHR22954:SF3">
    <property type="entry name" value="PROTEIN CBG08539"/>
    <property type="match status" value="1"/>
</dbReference>
<evidence type="ECO:0000313" key="1">
    <source>
        <dbReference type="EMBL" id="KAF2886789.1"/>
    </source>
</evidence>
<gene>
    <name evidence="1" type="ORF">ILUMI_19385</name>
</gene>
<accession>A0A8K0CIA1</accession>
<dbReference type="PANTHER" id="PTHR22954">
    <property type="entry name" value="RETROVIRAL PROTEASE-RELATED"/>
    <property type="match status" value="1"/>
</dbReference>
<dbReference type="OrthoDB" id="6778137at2759"/>
<keyword evidence="2" id="KW-1185">Reference proteome</keyword>
<proteinExistence type="predicted"/>